<comment type="caution">
    <text evidence="2">The sequence shown here is derived from an EMBL/GenBank/DDBJ whole genome shotgun (WGS) entry which is preliminary data.</text>
</comment>
<protein>
    <submittedName>
        <fullName evidence="2">GyrI-like domain-containing protein</fullName>
    </submittedName>
</protein>
<dbReference type="InterPro" id="IPR053182">
    <property type="entry name" value="YobU-like_regulator"/>
</dbReference>
<evidence type="ECO:0000313" key="3">
    <source>
        <dbReference type="Proteomes" id="UP001597510"/>
    </source>
</evidence>
<dbReference type="InterPro" id="IPR011256">
    <property type="entry name" value="Reg_factor_effector_dom_sf"/>
</dbReference>
<dbReference type="InterPro" id="IPR029441">
    <property type="entry name" value="Cass2"/>
</dbReference>
<reference evidence="3" key="1">
    <citation type="journal article" date="2019" name="Int. J. Syst. Evol. Microbiol.">
        <title>The Global Catalogue of Microorganisms (GCM) 10K type strain sequencing project: providing services to taxonomists for standard genome sequencing and annotation.</title>
        <authorList>
            <consortium name="The Broad Institute Genomics Platform"/>
            <consortium name="The Broad Institute Genome Sequencing Center for Infectious Disease"/>
            <person name="Wu L."/>
            <person name="Ma J."/>
        </authorList>
    </citation>
    <scope>NUCLEOTIDE SEQUENCE [LARGE SCALE GENOMIC DNA]</scope>
    <source>
        <strain evidence="3">KCTC 52344</strain>
    </source>
</reference>
<dbReference type="Proteomes" id="UP001597510">
    <property type="component" value="Unassembled WGS sequence"/>
</dbReference>
<keyword evidence="3" id="KW-1185">Reference proteome</keyword>
<dbReference type="EMBL" id="JBHULC010000001">
    <property type="protein sequence ID" value="MFD2519368.1"/>
    <property type="molecule type" value="Genomic_DNA"/>
</dbReference>
<gene>
    <name evidence="2" type="ORF">ACFSR2_00625</name>
</gene>
<dbReference type="SMART" id="SM00871">
    <property type="entry name" value="AraC_E_bind"/>
    <property type="match status" value="1"/>
</dbReference>
<evidence type="ECO:0000259" key="1">
    <source>
        <dbReference type="SMART" id="SM00871"/>
    </source>
</evidence>
<evidence type="ECO:0000313" key="2">
    <source>
        <dbReference type="EMBL" id="MFD2519368.1"/>
    </source>
</evidence>
<dbReference type="Gene3D" id="3.20.80.10">
    <property type="entry name" value="Regulatory factor, effector binding domain"/>
    <property type="match status" value="1"/>
</dbReference>
<dbReference type="RefSeq" id="WP_340238221.1">
    <property type="nucleotide sequence ID" value="NZ_JBBEWC010000009.1"/>
</dbReference>
<dbReference type="InterPro" id="IPR010499">
    <property type="entry name" value="AraC_E-bd"/>
</dbReference>
<proteinExistence type="predicted"/>
<dbReference type="SUPFAM" id="SSF55136">
    <property type="entry name" value="Probable bacterial effector-binding domain"/>
    <property type="match status" value="1"/>
</dbReference>
<name>A0ABW5J0V8_9BACT</name>
<dbReference type="PANTHER" id="PTHR36444">
    <property type="entry name" value="TRANSCRIPTIONAL REGULATOR PROTEIN YOBU-RELATED"/>
    <property type="match status" value="1"/>
</dbReference>
<organism evidence="2 3">
    <name type="scientific">Emticicia soli</name>
    <dbReference type="NCBI Taxonomy" id="2027878"/>
    <lineage>
        <taxon>Bacteria</taxon>
        <taxon>Pseudomonadati</taxon>
        <taxon>Bacteroidota</taxon>
        <taxon>Cytophagia</taxon>
        <taxon>Cytophagales</taxon>
        <taxon>Leadbetterellaceae</taxon>
        <taxon>Emticicia</taxon>
    </lineage>
</organism>
<accession>A0ABW5J0V8</accession>
<sequence>MILIQNPPFAFIGLSIRTTNENQQAMQDISALWTRFFTENVLASIPNKVDNSIYCIYTDYEKDYTKPYTTLLGCKVSSLENIPDALVGRTIDGATYTTFTVKGNINEGIVGQKWGEIWSTDLDRAYTADIEVYGEKAQDPANAEIDILIAIK</sequence>
<feature type="domain" description="AraC effector-binding" evidence="1">
    <location>
        <begin position="1"/>
        <end position="152"/>
    </location>
</feature>
<dbReference type="Pfam" id="PF14526">
    <property type="entry name" value="Cass2"/>
    <property type="match status" value="1"/>
</dbReference>
<dbReference type="PANTHER" id="PTHR36444:SF2">
    <property type="entry name" value="TRANSCRIPTIONAL REGULATOR PROTEIN YOBU-RELATED"/>
    <property type="match status" value="1"/>
</dbReference>